<dbReference type="SMART" id="SM00326">
    <property type="entry name" value="SH3"/>
    <property type="match status" value="3"/>
</dbReference>
<evidence type="ECO:0000313" key="5">
    <source>
        <dbReference type="EMBL" id="KAK3099932.1"/>
    </source>
</evidence>
<dbReference type="InterPro" id="IPR050384">
    <property type="entry name" value="Endophilin_SH3RF"/>
</dbReference>
<feature type="domain" description="SH3" evidence="4">
    <location>
        <begin position="171"/>
        <end position="230"/>
    </location>
</feature>
<dbReference type="PANTHER" id="PTHR14167">
    <property type="entry name" value="SH3 DOMAIN-CONTAINING"/>
    <property type="match status" value="1"/>
</dbReference>
<dbReference type="SUPFAM" id="SSF50044">
    <property type="entry name" value="SH3-domain"/>
    <property type="match status" value="3"/>
</dbReference>
<feature type="region of interest" description="Disordered" evidence="3">
    <location>
        <begin position="544"/>
        <end position="1242"/>
    </location>
</feature>
<dbReference type="EMBL" id="VSWD01000006">
    <property type="protein sequence ID" value="KAK3099932.1"/>
    <property type="molecule type" value="Genomic_DNA"/>
</dbReference>
<dbReference type="Pfam" id="PF14604">
    <property type="entry name" value="SH3_9"/>
    <property type="match status" value="1"/>
</dbReference>
<organism evidence="5 6">
    <name type="scientific">Pinctada imbricata</name>
    <name type="common">Atlantic pearl-oyster</name>
    <name type="synonym">Pinctada martensii</name>
    <dbReference type="NCBI Taxonomy" id="66713"/>
    <lineage>
        <taxon>Eukaryota</taxon>
        <taxon>Metazoa</taxon>
        <taxon>Spiralia</taxon>
        <taxon>Lophotrochozoa</taxon>
        <taxon>Mollusca</taxon>
        <taxon>Bivalvia</taxon>
        <taxon>Autobranchia</taxon>
        <taxon>Pteriomorphia</taxon>
        <taxon>Pterioida</taxon>
        <taxon>Pterioidea</taxon>
        <taxon>Pteriidae</taxon>
        <taxon>Pinctada</taxon>
    </lineage>
</organism>
<dbReference type="InterPro" id="IPR001452">
    <property type="entry name" value="SH3_domain"/>
</dbReference>
<feature type="domain" description="SH3" evidence="4">
    <location>
        <begin position="429"/>
        <end position="488"/>
    </location>
</feature>
<feature type="compositionally biased region" description="Basic and acidic residues" evidence="3">
    <location>
        <begin position="670"/>
        <end position="684"/>
    </location>
</feature>
<dbReference type="Gene3D" id="2.30.30.40">
    <property type="entry name" value="SH3 Domains"/>
    <property type="match status" value="3"/>
</dbReference>
<feature type="compositionally biased region" description="Polar residues" evidence="3">
    <location>
        <begin position="1020"/>
        <end position="1031"/>
    </location>
</feature>
<feature type="compositionally biased region" description="Basic and acidic residues" evidence="3">
    <location>
        <begin position="617"/>
        <end position="630"/>
    </location>
</feature>
<feature type="compositionally biased region" description="Basic and acidic residues" evidence="3">
    <location>
        <begin position="751"/>
        <end position="770"/>
    </location>
</feature>
<feature type="compositionally biased region" description="Basic and acidic residues" evidence="3">
    <location>
        <begin position="813"/>
        <end position="840"/>
    </location>
</feature>
<feature type="compositionally biased region" description="Basic residues" evidence="3">
    <location>
        <begin position="658"/>
        <end position="669"/>
    </location>
</feature>
<gene>
    <name evidence="5" type="ORF">FSP39_012047</name>
</gene>
<feature type="compositionally biased region" description="Polar residues" evidence="3">
    <location>
        <begin position="1132"/>
        <end position="1152"/>
    </location>
</feature>
<feature type="compositionally biased region" description="Basic and acidic residues" evidence="3">
    <location>
        <begin position="490"/>
        <end position="499"/>
    </location>
</feature>
<accession>A0AA88Y8N0</accession>
<proteinExistence type="predicted"/>
<feature type="compositionally biased region" description="Basic and acidic residues" evidence="3">
    <location>
        <begin position="1071"/>
        <end position="1086"/>
    </location>
</feature>
<feature type="compositionally biased region" description="Basic and acidic residues" evidence="3">
    <location>
        <begin position="271"/>
        <end position="289"/>
    </location>
</feature>
<feature type="compositionally biased region" description="Polar residues" evidence="3">
    <location>
        <begin position="500"/>
        <end position="521"/>
    </location>
</feature>
<feature type="compositionally biased region" description="Polar residues" evidence="3">
    <location>
        <begin position="897"/>
        <end position="917"/>
    </location>
</feature>
<evidence type="ECO:0000256" key="2">
    <source>
        <dbReference type="PROSITE-ProRule" id="PRU00192"/>
    </source>
</evidence>
<evidence type="ECO:0000256" key="1">
    <source>
        <dbReference type="ARBA" id="ARBA00022443"/>
    </source>
</evidence>
<dbReference type="InterPro" id="IPR036028">
    <property type="entry name" value="SH3-like_dom_sf"/>
</dbReference>
<feature type="compositionally biased region" description="Basic and acidic residues" evidence="3">
    <location>
        <begin position="1000"/>
        <end position="1014"/>
    </location>
</feature>
<feature type="compositionally biased region" description="Polar residues" evidence="3">
    <location>
        <begin position="718"/>
        <end position="740"/>
    </location>
</feature>
<feature type="compositionally biased region" description="Low complexity" evidence="3">
    <location>
        <begin position="1090"/>
        <end position="1100"/>
    </location>
</feature>
<feature type="compositionally biased region" description="Polar residues" evidence="3">
    <location>
        <begin position="631"/>
        <end position="640"/>
    </location>
</feature>
<feature type="domain" description="SH3" evidence="4">
    <location>
        <begin position="333"/>
        <end position="394"/>
    </location>
</feature>
<feature type="compositionally biased region" description="Polar residues" evidence="3">
    <location>
        <begin position="592"/>
        <end position="616"/>
    </location>
</feature>
<dbReference type="AlphaFoldDB" id="A0AA88Y8N0"/>
<sequence length="1242" mass="134951">MESENFVIFHRVRSEIIESEAIESEVISHRELDDNFFSSSLIHLPSSSTPLEPTPVLPPMMSSSVAPPIVPTSRPTLPSSGGNISSTGIPGTSSCILQVQVNRYTFMSTTGASLQKEDGKIQTQDMWVSRPDIQMTPALDTLTTIESVTESGVAVSKVGNGHAKAVDTNKDEGEKYKVLYPYQAQGSGQLDLEREDVVTVTERDENGWWKGKLGDKEGWFPGSYVKPVAPPTIEKKPSIRVNDPQDIMDGGKPTQTPAPVSTFKLSKDLDRRLTSPVHRESPVRRESSHIRSSPVRTDSRVLGKEVSIPHLPNEEGISQPARAVTPVRDSQEINGKKFKVLYHYSPNYKEEITLEVGEIVTGIVKERNGWMKGRRDKTNEVGWFPAVYVDRATEEDVKAAIVSQLGYEDEAAVYQLLNKNQSVTSDGDVMGIEHTATCPYAAENDHDLSFDIGDTIIVYETHDNGWWLGSHGEDVGWFPGAYVEMEEEDKVSNKKHENELSPTSEDLAMTTNGGSSTQISKDSAMATYGGSGTHLSVSSVNMSRLSMEKSDDEHSISSASTGTVDSKTSKRRPVRKAPPPPEGAKSPRSESKLPTPTQTHGYGKSSSSVTESTPNPKSDRKSSKDADRSRLNISNISGASDTIDGKCDTGKKPEIPKRYIKPKLHKVSRRKIDLHDAKTCDRATKSPPPPRPEFPKHIPKSPLRKNSDMSANGEGKSEISNANIDSDFSVDTSKLVTDSDLSGVEQLDLNNSEKSEEFGKNKNEENKESKVASTPQSPKQQSRIPTFSKQISLSKAPQVSNTEGEIDAVNFHELNDNKQSHSTPKVKDVPKFNDMPKAEKQNVSLRNNSVDQSVEQQPQLHGVKPSDSVKSNNIVHKPDSAKPDSATPDTAKPDSATPDSATPDSATPDSITTNSATVPEKKSLSKIPQSPKQSRLPRYGKDSGASRLPMSDRSSSPSKKPPVAPKPKRPSHSNNNDLPQDHDHLDSSVSIDSASVSNVEDSKEASAVMSDDKILVSFGLDSSTNDSNLVNDSRAPRAATPSKSQSGIPTRGASPQKPHSSRIPKGPGVSPKKDSSHSEIPRKSEIPKYSSQISSSSQDSNVFEEDNTKTSPVKPKRTGKPPEAQNERTGKQPETQNEQVQTKQSRKTSASPSRIPKGTSPAVKKKNESPSKLPTAKSKNNSGEGSNKQKSSLPVLRPSRPPPPATPPATPPAVNHATPSPVTPPAKVRRTNSPQDMDLPVR</sequence>
<feature type="compositionally biased region" description="Low complexity" evidence="3">
    <location>
        <begin position="946"/>
        <end position="958"/>
    </location>
</feature>
<dbReference type="Pfam" id="PF00018">
    <property type="entry name" value="SH3_1"/>
    <property type="match status" value="2"/>
</dbReference>
<feature type="region of interest" description="Disordered" evidence="3">
    <location>
        <begin position="271"/>
        <end position="299"/>
    </location>
</feature>
<dbReference type="CDD" id="cd00174">
    <property type="entry name" value="SH3"/>
    <property type="match status" value="3"/>
</dbReference>
<feature type="compositionally biased region" description="Polar residues" evidence="3">
    <location>
        <begin position="1177"/>
        <end position="1190"/>
    </location>
</feature>
<reference evidence="5" key="1">
    <citation type="submission" date="2019-08" db="EMBL/GenBank/DDBJ databases">
        <title>The improved chromosome-level genome for the pearl oyster Pinctada fucata martensii using PacBio sequencing and Hi-C.</title>
        <authorList>
            <person name="Zheng Z."/>
        </authorList>
    </citation>
    <scope>NUCLEOTIDE SEQUENCE</scope>
    <source>
        <strain evidence="5">ZZ-2019</strain>
        <tissue evidence="5">Adductor muscle</tissue>
    </source>
</reference>
<feature type="compositionally biased region" description="Polar residues" evidence="3">
    <location>
        <begin position="556"/>
        <end position="566"/>
    </location>
</feature>
<feature type="compositionally biased region" description="Polar residues" evidence="3">
    <location>
        <begin position="841"/>
        <end position="859"/>
    </location>
</feature>
<keyword evidence="1 2" id="KW-0728">SH3 domain</keyword>
<comment type="caution">
    <text evidence="5">The sequence shown here is derived from an EMBL/GenBank/DDBJ whole genome shotgun (WGS) entry which is preliminary data.</text>
</comment>
<feature type="compositionally biased region" description="Low complexity" evidence="3">
    <location>
        <begin position="987"/>
        <end position="997"/>
    </location>
</feature>
<feature type="compositionally biased region" description="Pro residues" evidence="3">
    <location>
        <begin position="1199"/>
        <end position="1211"/>
    </location>
</feature>
<feature type="compositionally biased region" description="Basic and acidic residues" evidence="3">
    <location>
        <begin position="643"/>
        <end position="657"/>
    </location>
</feature>
<dbReference type="Proteomes" id="UP001186944">
    <property type="component" value="Unassembled WGS sequence"/>
</dbReference>
<feature type="region of interest" description="Disordered" evidence="3">
    <location>
        <begin position="488"/>
        <end position="527"/>
    </location>
</feature>
<dbReference type="PROSITE" id="PS50002">
    <property type="entry name" value="SH3"/>
    <property type="match status" value="3"/>
</dbReference>
<evidence type="ECO:0000256" key="3">
    <source>
        <dbReference type="SAM" id="MobiDB-lite"/>
    </source>
</evidence>
<feature type="compositionally biased region" description="Basic and acidic residues" evidence="3">
    <location>
        <begin position="546"/>
        <end position="555"/>
    </location>
</feature>
<feature type="compositionally biased region" description="Polar residues" evidence="3">
    <location>
        <begin position="771"/>
        <end position="803"/>
    </location>
</feature>
<evidence type="ECO:0000313" key="6">
    <source>
        <dbReference type="Proteomes" id="UP001186944"/>
    </source>
</evidence>
<name>A0AA88Y8N0_PINIB</name>
<evidence type="ECO:0000259" key="4">
    <source>
        <dbReference type="PROSITE" id="PS50002"/>
    </source>
</evidence>
<protein>
    <recommendedName>
        <fullName evidence="4">SH3 domain-containing protein</fullName>
    </recommendedName>
</protein>
<keyword evidence="6" id="KW-1185">Reference proteome</keyword>
<dbReference type="PANTHER" id="PTHR14167:SF116">
    <property type="entry name" value="CAP, ISOFORM AC"/>
    <property type="match status" value="1"/>
</dbReference>